<proteinExistence type="predicted"/>
<feature type="domain" description="DUF6532" evidence="1">
    <location>
        <begin position="29"/>
        <end position="128"/>
    </location>
</feature>
<dbReference type="EMBL" id="KN834048">
    <property type="protein sequence ID" value="KIK12784.1"/>
    <property type="molecule type" value="Genomic_DNA"/>
</dbReference>
<feature type="non-terminal residue" evidence="2">
    <location>
        <position position="1"/>
    </location>
</feature>
<evidence type="ECO:0000313" key="3">
    <source>
        <dbReference type="Proteomes" id="UP000054018"/>
    </source>
</evidence>
<evidence type="ECO:0000259" key="1">
    <source>
        <dbReference type="Pfam" id="PF20149"/>
    </source>
</evidence>
<dbReference type="AlphaFoldDB" id="A0A0C9YFR5"/>
<name>A0A0C9YFR5_9AGAM</name>
<dbReference type="Pfam" id="PF20149">
    <property type="entry name" value="DUF6532"/>
    <property type="match status" value="1"/>
</dbReference>
<reference evidence="2 3" key="1">
    <citation type="submission" date="2014-04" db="EMBL/GenBank/DDBJ databases">
        <authorList>
            <consortium name="DOE Joint Genome Institute"/>
            <person name="Kuo A."/>
            <person name="Kohler A."/>
            <person name="Costa M.D."/>
            <person name="Nagy L.G."/>
            <person name="Floudas D."/>
            <person name="Copeland A."/>
            <person name="Barry K.W."/>
            <person name="Cichocki N."/>
            <person name="Veneault-Fourrey C."/>
            <person name="LaButti K."/>
            <person name="Lindquist E.A."/>
            <person name="Lipzen A."/>
            <person name="Lundell T."/>
            <person name="Morin E."/>
            <person name="Murat C."/>
            <person name="Sun H."/>
            <person name="Tunlid A."/>
            <person name="Henrissat B."/>
            <person name="Grigoriev I.V."/>
            <person name="Hibbett D.S."/>
            <person name="Martin F."/>
            <person name="Nordberg H.P."/>
            <person name="Cantor M.N."/>
            <person name="Hua S.X."/>
        </authorList>
    </citation>
    <scope>NUCLEOTIDE SEQUENCE [LARGE SCALE GENOMIC DNA]</scope>
    <source>
        <strain evidence="2 3">441</strain>
    </source>
</reference>
<gene>
    <name evidence="2" type="ORF">PISMIDRAFT_82112</name>
</gene>
<accession>A0A0C9YFR5</accession>
<dbReference type="InterPro" id="IPR045341">
    <property type="entry name" value="DUF6532"/>
</dbReference>
<dbReference type="Proteomes" id="UP000054018">
    <property type="component" value="Unassembled WGS sequence"/>
</dbReference>
<organism evidence="2 3">
    <name type="scientific">Pisolithus microcarpus 441</name>
    <dbReference type="NCBI Taxonomy" id="765257"/>
    <lineage>
        <taxon>Eukaryota</taxon>
        <taxon>Fungi</taxon>
        <taxon>Dikarya</taxon>
        <taxon>Basidiomycota</taxon>
        <taxon>Agaricomycotina</taxon>
        <taxon>Agaricomycetes</taxon>
        <taxon>Agaricomycetidae</taxon>
        <taxon>Boletales</taxon>
        <taxon>Sclerodermatineae</taxon>
        <taxon>Pisolithaceae</taxon>
        <taxon>Pisolithus</taxon>
    </lineage>
</organism>
<dbReference type="OrthoDB" id="2670159at2759"/>
<keyword evidence="3" id="KW-1185">Reference proteome</keyword>
<reference evidence="3" key="2">
    <citation type="submission" date="2015-01" db="EMBL/GenBank/DDBJ databases">
        <title>Evolutionary Origins and Diversification of the Mycorrhizal Mutualists.</title>
        <authorList>
            <consortium name="DOE Joint Genome Institute"/>
            <consortium name="Mycorrhizal Genomics Consortium"/>
            <person name="Kohler A."/>
            <person name="Kuo A."/>
            <person name="Nagy L.G."/>
            <person name="Floudas D."/>
            <person name="Copeland A."/>
            <person name="Barry K.W."/>
            <person name="Cichocki N."/>
            <person name="Veneault-Fourrey C."/>
            <person name="LaButti K."/>
            <person name="Lindquist E.A."/>
            <person name="Lipzen A."/>
            <person name="Lundell T."/>
            <person name="Morin E."/>
            <person name="Murat C."/>
            <person name="Riley R."/>
            <person name="Ohm R."/>
            <person name="Sun H."/>
            <person name="Tunlid A."/>
            <person name="Henrissat B."/>
            <person name="Grigoriev I.V."/>
            <person name="Hibbett D.S."/>
            <person name="Martin F."/>
        </authorList>
    </citation>
    <scope>NUCLEOTIDE SEQUENCE [LARGE SCALE GENOMIC DNA]</scope>
    <source>
        <strain evidence="3">441</strain>
    </source>
</reference>
<dbReference type="STRING" id="765257.A0A0C9YFR5"/>
<sequence>KVQKLIEHEGQPCTRDYDEVTQEFMMTVIGDYHARLCAKAPMPDHIVETTILDVSWAWACKATRVNLSCTPQLVRIVTSCGLQVRGQLKTKLHPLVKAILGFHSSQSKSVIKNNWSLAEGLKEGTNFASKVR</sequence>
<protein>
    <recommendedName>
        <fullName evidence="1">DUF6532 domain-containing protein</fullName>
    </recommendedName>
</protein>
<evidence type="ECO:0000313" key="2">
    <source>
        <dbReference type="EMBL" id="KIK12784.1"/>
    </source>
</evidence>
<feature type="non-terminal residue" evidence="2">
    <location>
        <position position="132"/>
    </location>
</feature>
<dbReference type="HOGENOM" id="CLU_144336_0_0_1"/>